<dbReference type="VEuPathDB" id="FungiDB:PYU1_G014272"/>
<sequence length="176" mass="19982">MSPSSASEERTAFLKRVRMRQYAPEDHAAVVQMFVNGMRSYEGHQGPGNAMYIKWSLETDMAEIVGTYIAPGGNFWVATLEDGEIIGMIAYQKKETEGELRRLSVKSEYKRFGLGKFLVAYLETWAKANGFKTVALNTGAVMHDAIAFYHKIGYTLTKIENTSGHYELQYFEKRLE</sequence>
<reference evidence="4" key="1">
    <citation type="journal article" date="2010" name="Genome Biol.">
        <title>Genome sequence of the necrotrophic plant pathogen Pythium ultimum reveals original pathogenicity mechanisms and effector repertoire.</title>
        <authorList>
            <person name="Levesque C.A."/>
            <person name="Brouwer H."/>
            <person name="Cano L."/>
            <person name="Hamilton J.P."/>
            <person name="Holt C."/>
            <person name="Huitema E."/>
            <person name="Raffaele S."/>
            <person name="Robideau G.P."/>
            <person name="Thines M."/>
            <person name="Win J."/>
            <person name="Zerillo M.M."/>
            <person name="Beakes G.W."/>
            <person name="Boore J.L."/>
            <person name="Busam D."/>
            <person name="Dumas B."/>
            <person name="Ferriera S."/>
            <person name="Fuerstenberg S.I."/>
            <person name="Gachon C.M."/>
            <person name="Gaulin E."/>
            <person name="Govers F."/>
            <person name="Grenville-Briggs L."/>
            <person name="Horner N."/>
            <person name="Hostetler J."/>
            <person name="Jiang R.H."/>
            <person name="Johnson J."/>
            <person name="Krajaejun T."/>
            <person name="Lin H."/>
            <person name="Meijer H.J."/>
            <person name="Moore B."/>
            <person name="Morris P."/>
            <person name="Phuntmart V."/>
            <person name="Puiu D."/>
            <person name="Shetty J."/>
            <person name="Stajich J.E."/>
            <person name="Tripathy S."/>
            <person name="Wawra S."/>
            <person name="van West P."/>
            <person name="Whitty B.R."/>
            <person name="Coutinho P.M."/>
            <person name="Henrissat B."/>
            <person name="Martin F."/>
            <person name="Thomas P.D."/>
            <person name="Tyler B.M."/>
            <person name="De Vries R.P."/>
            <person name="Kamoun S."/>
            <person name="Yandell M."/>
            <person name="Tisserat N."/>
            <person name="Buell C.R."/>
        </authorList>
    </citation>
    <scope>NUCLEOTIDE SEQUENCE</scope>
    <source>
        <strain evidence="4">DAOM:BR144</strain>
    </source>
</reference>
<dbReference type="InterPro" id="IPR000182">
    <property type="entry name" value="GNAT_dom"/>
</dbReference>
<evidence type="ECO:0000313" key="3">
    <source>
        <dbReference type="EnsemblProtists" id="PYU1_T014302"/>
    </source>
</evidence>
<dbReference type="SUPFAM" id="SSF55729">
    <property type="entry name" value="Acyl-CoA N-acyltransferases (Nat)"/>
    <property type="match status" value="1"/>
</dbReference>
<dbReference type="EMBL" id="GL376566">
    <property type="status" value="NOT_ANNOTATED_CDS"/>
    <property type="molecule type" value="Genomic_DNA"/>
</dbReference>
<dbReference type="InParanoid" id="K3XAQ3"/>
<keyword evidence="4" id="KW-1185">Reference proteome</keyword>
<dbReference type="OMA" id="FWVATLE"/>
<keyword evidence="1" id="KW-0808">Transferase</keyword>
<evidence type="ECO:0000256" key="1">
    <source>
        <dbReference type="ARBA" id="ARBA00022679"/>
    </source>
</evidence>
<evidence type="ECO:0000259" key="2">
    <source>
        <dbReference type="PROSITE" id="PS51186"/>
    </source>
</evidence>
<dbReference type="HOGENOM" id="CLU_013985_11_3_1"/>
<dbReference type="Pfam" id="PF00583">
    <property type="entry name" value="Acetyltransf_1"/>
    <property type="match status" value="1"/>
</dbReference>
<dbReference type="InterPro" id="IPR050769">
    <property type="entry name" value="NAT_camello-type"/>
</dbReference>
<reference evidence="4" key="2">
    <citation type="submission" date="2010-04" db="EMBL/GenBank/DDBJ databases">
        <authorList>
            <person name="Buell R."/>
            <person name="Hamilton J."/>
            <person name="Hostetler J."/>
        </authorList>
    </citation>
    <scope>NUCLEOTIDE SEQUENCE [LARGE SCALE GENOMIC DNA]</scope>
    <source>
        <strain evidence="4">DAOM:BR144</strain>
    </source>
</reference>
<protein>
    <recommendedName>
        <fullName evidence="2">N-acetyltransferase domain-containing protein</fullName>
    </recommendedName>
</protein>
<dbReference type="STRING" id="431595.K3XAQ3"/>
<dbReference type="Proteomes" id="UP000019132">
    <property type="component" value="Unassembled WGS sequence"/>
</dbReference>
<proteinExistence type="predicted"/>
<dbReference type="EnsemblProtists" id="PYU1_T014302">
    <property type="protein sequence ID" value="PYU1_T014302"/>
    <property type="gene ID" value="PYU1_G014272"/>
</dbReference>
<dbReference type="PROSITE" id="PS51186">
    <property type="entry name" value="GNAT"/>
    <property type="match status" value="1"/>
</dbReference>
<dbReference type="GO" id="GO:0008080">
    <property type="term" value="F:N-acetyltransferase activity"/>
    <property type="evidence" value="ECO:0007669"/>
    <property type="project" value="InterPro"/>
</dbReference>
<organism evidence="3 4">
    <name type="scientific">Globisporangium ultimum (strain ATCC 200006 / CBS 805.95 / DAOM BR144)</name>
    <name type="common">Pythium ultimum</name>
    <dbReference type="NCBI Taxonomy" id="431595"/>
    <lineage>
        <taxon>Eukaryota</taxon>
        <taxon>Sar</taxon>
        <taxon>Stramenopiles</taxon>
        <taxon>Oomycota</taxon>
        <taxon>Peronosporomycetes</taxon>
        <taxon>Pythiales</taxon>
        <taxon>Pythiaceae</taxon>
        <taxon>Globisporangium</taxon>
    </lineage>
</organism>
<dbReference type="PANTHER" id="PTHR13947">
    <property type="entry name" value="GNAT FAMILY N-ACETYLTRANSFERASE"/>
    <property type="match status" value="1"/>
</dbReference>
<dbReference type="PANTHER" id="PTHR13947:SF37">
    <property type="entry name" value="LD18367P"/>
    <property type="match status" value="1"/>
</dbReference>
<evidence type="ECO:0000313" key="4">
    <source>
        <dbReference type="Proteomes" id="UP000019132"/>
    </source>
</evidence>
<feature type="domain" description="N-acetyltransferase" evidence="2">
    <location>
        <begin position="17"/>
        <end position="176"/>
    </location>
</feature>
<reference evidence="3" key="3">
    <citation type="submission" date="2015-02" db="UniProtKB">
        <authorList>
            <consortium name="EnsemblProtists"/>
        </authorList>
    </citation>
    <scope>IDENTIFICATION</scope>
    <source>
        <strain evidence="3">DAOM BR144</strain>
    </source>
</reference>
<dbReference type="AlphaFoldDB" id="K3XAQ3"/>
<dbReference type="InterPro" id="IPR016181">
    <property type="entry name" value="Acyl_CoA_acyltransferase"/>
</dbReference>
<dbReference type="CDD" id="cd04301">
    <property type="entry name" value="NAT_SF"/>
    <property type="match status" value="1"/>
</dbReference>
<dbReference type="Gene3D" id="3.40.630.30">
    <property type="match status" value="1"/>
</dbReference>
<name>K3XAQ3_GLOUD</name>
<accession>K3XAQ3</accession>
<dbReference type="eggNOG" id="KOG3139">
    <property type="taxonomic scope" value="Eukaryota"/>
</dbReference>